<accession>A0ACA9LUZ7</accession>
<proteinExistence type="predicted"/>
<name>A0ACA9LUZ7_9GLOM</name>
<gene>
    <name evidence="1" type="ORF">RPERSI_LOCUS3753</name>
</gene>
<organism evidence="1 2">
    <name type="scientific">Racocetra persica</name>
    <dbReference type="NCBI Taxonomy" id="160502"/>
    <lineage>
        <taxon>Eukaryota</taxon>
        <taxon>Fungi</taxon>
        <taxon>Fungi incertae sedis</taxon>
        <taxon>Mucoromycota</taxon>
        <taxon>Glomeromycotina</taxon>
        <taxon>Glomeromycetes</taxon>
        <taxon>Diversisporales</taxon>
        <taxon>Gigasporaceae</taxon>
        <taxon>Racocetra</taxon>
    </lineage>
</organism>
<sequence>MDKSSNVLVNKIAPSQDNFDNQLDVPKNDKLSNDQFLEAALQIKSNTPISDKNSDLTKQDN</sequence>
<evidence type="ECO:0000313" key="2">
    <source>
        <dbReference type="Proteomes" id="UP000789920"/>
    </source>
</evidence>
<dbReference type="EMBL" id="CAJVQC010004844">
    <property type="protein sequence ID" value="CAG8545963.1"/>
    <property type="molecule type" value="Genomic_DNA"/>
</dbReference>
<evidence type="ECO:0000313" key="1">
    <source>
        <dbReference type="EMBL" id="CAG8545963.1"/>
    </source>
</evidence>
<reference evidence="1" key="1">
    <citation type="submission" date="2021-06" db="EMBL/GenBank/DDBJ databases">
        <authorList>
            <person name="Kallberg Y."/>
            <person name="Tangrot J."/>
            <person name="Rosling A."/>
        </authorList>
    </citation>
    <scope>NUCLEOTIDE SEQUENCE</scope>
    <source>
        <strain evidence="1">MA461A</strain>
    </source>
</reference>
<protein>
    <submittedName>
        <fullName evidence="1">23991_t:CDS:1</fullName>
    </submittedName>
</protein>
<keyword evidence="2" id="KW-1185">Reference proteome</keyword>
<comment type="caution">
    <text evidence="1">The sequence shown here is derived from an EMBL/GenBank/DDBJ whole genome shotgun (WGS) entry which is preliminary data.</text>
</comment>
<dbReference type="Proteomes" id="UP000789920">
    <property type="component" value="Unassembled WGS sequence"/>
</dbReference>